<dbReference type="CDD" id="cd06557">
    <property type="entry name" value="KPHMT-like"/>
    <property type="match status" value="1"/>
</dbReference>
<evidence type="ECO:0000256" key="3">
    <source>
        <dbReference type="ARBA" id="ARBA00011424"/>
    </source>
</evidence>
<evidence type="ECO:0000256" key="4">
    <source>
        <dbReference type="ARBA" id="ARBA00022655"/>
    </source>
</evidence>
<evidence type="ECO:0000313" key="11">
    <source>
        <dbReference type="EMBL" id="SPP33154.1"/>
    </source>
</evidence>
<name>A0A3B0JEV1_9RICK</name>
<dbReference type="InterPro" id="IPR015813">
    <property type="entry name" value="Pyrv/PenolPyrv_kinase-like_dom"/>
</dbReference>
<dbReference type="FunFam" id="3.20.20.60:FF:000003">
    <property type="entry name" value="3-methyl-2-oxobutanoate hydroxymethyltransferase"/>
    <property type="match status" value="1"/>
</dbReference>
<dbReference type="GO" id="GO:0003864">
    <property type="term" value="F:3-methyl-2-oxobutanoate hydroxymethyltransferase activity"/>
    <property type="evidence" value="ECO:0007669"/>
    <property type="project" value="UniProtKB-UniRule"/>
</dbReference>
<dbReference type="Gene3D" id="3.20.20.60">
    <property type="entry name" value="Phosphoenolpyruvate-binding domains"/>
    <property type="match status" value="1"/>
</dbReference>
<accession>A0A3B0JEV1</accession>
<keyword evidence="11" id="KW-0489">Methyltransferase</keyword>
<dbReference type="PIRSF" id="PIRSF000388">
    <property type="entry name" value="Pantoate_hydroxy_MeTrfase"/>
    <property type="match status" value="1"/>
</dbReference>
<dbReference type="UniPathway" id="UPA00028">
    <property type="reaction ID" value="UER00003"/>
</dbReference>
<keyword evidence="7 10" id="KW-0460">Magnesium</keyword>
<keyword evidence="4 7" id="KW-0566">Pantothenate biosynthesis</keyword>
<dbReference type="NCBIfam" id="TIGR00222">
    <property type="entry name" value="panB"/>
    <property type="match status" value="1"/>
</dbReference>
<sequence>MVSILKFQDMKKSSERISMVTCYDYWSARIIDSTNIDAILVGDSLAMVMHGHKDTIPATVELMCIHVGAVARGTKQKTIIADMPFLSFRKGLTDSMDSVLQVIQSGAHAIKIEGAKGNLDLISHIVQSGVPVMGHLGLTPQFVNQLGGFKVQGKQKKEVEEILQSAIELERSGCFAIVLECIPAELSEAITEKLQIPTIGIGAGPSVSGQVLVLQDMLGMNSGFNPKFLKTYLGGYQLIKNALNDFDAEVKTKKFPLENHCYY</sequence>
<evidence type="ECO:0000256" key="5">
    <source>
        <dbReference type="ARBA" id="ARBA00022679"/>
    </source>
</evidence>
<evidence type="ECO:0000256" key="10">
    <source>
        <dbReference type="PIRSR" id="PIRSR000388-3"/>
    </source>
</evidence>
<dbReference type="GO" id="GO:0032259">
    <property type="term" value="P:methylation"/>
    <property type="evidence" value="ECO:0007669"/>
    <property type="project" value="UniProtKB-KW"/>
</dbReference>
<comment type="catalytic activity">
    <reaction evidence="7">
        <text>(6R)-5,10-methylene-5,6,7,8-tetrahydrofolate + 3-methyl-2-oxobutanoate + H2O = 2-dehydropantoate + (6S)-5,6,7,8-tetrahydrofolate</text>
        <dbReference type="Rhea" id="RHEA:11824"/>
        <dbReference type="ChEBI" id="CHEBI:11561"/>
        <dbReference type="ChEBI" id="CHEBI:11851"/>
        <dbReference type="ChEBI" id="CHEBI:15377"/>
        <dbReference type="ChEBI" id="CHEBI:15636"/>
        <dbReference type="ChEBI" id="CHEBI:57453"/>
        <dbReference type="EC" id="2.1.2.11"/>
    </reaction>
</comment>
<keyword evidence="5 7" id="KW-0808">Transferase</keyword>
<feature type="active site" description="Proton acceptor" evidence="7 8">
    <location>
        <position position="180"/>
    </location>
</feature>
<dbReference type="GO" id="GO:0005737">
    <property type="term" value="C:cytoplasm"/>
    <property type="evidence" value="ECO:0007669"/>
    <property type="project" value="UniProtKB-SubCell"/>
</dbReference>
<dbReference type="HAMAP" id="MF_00156">
    <property type="entry name" value="PanB"/>
    <property type="match status" value="1"/>
</dbReference>
<dbReference type="GO" id="GO:0000287">
    <property type="term" value="F:magnesium ion binding"/>
    <property type="evidence" value="ECO:0007669"/>
    <property type="project" value="TreeGrafter"/>
</dbReference>
<dbReference type="InterPro" id="IPR003700">
    <property type="entry name" value="Pantoate_hydroxy_MeTrfase"/>
</dbReference>
<dbReference type="PANTHER" id="PTHR20881">
    <property type="entry name" value="3-METHYL-2-OXOBUTANOATE HYDROXYMETHYLTRANSFERASE"/>
    <property type="match status" value="1"/>
</dbReference>
<evidence type="ECO:0000256" key="8">
    <source>
        <dbReference type="PIRSR" id="PIRSR000388-1"/>
    </source>
</evidence>
<dbReference type="NCBIfam" id="NF001452">
    <property type="entry name" value="PRK00311.1"/>
    <property type="match status" value="1"/>
</dbReference>
<feature type="binding site" evidence="7 9">
    <location>
        <begin position="43"/>
        <end position="44"/>
    </location>
    <ligand>
        <name>3-methyl-2-oxobutanoate</name>
        <dbReference type="ChEBI" id="CHEBI:11851"/>
    </ligand>
</feature>
<feature type="binding site" evidence="7 10">
    <location>
        <position position="113"/>
    </location>
    <ligand>
        <name>Mg(2+)</name>
        <dbReference type="ChEBI" id="CHEBI:18420"/>
    </ligand>
</feature>
<dbReference type="EC" id="2.1.2.11" evidence="7"/>
<comment type="pathway">
    <text evidence="1 7">Cofactor biosynthesis; (R)-pantothenate biosynthesis; (R)-pantoate from 3-methyl-2-oxobutanoate: step 1/2.</text>
</comment>
<comment type="function">
    <text evidence="6 7">Catalyzes the reversible reaction in which hydroxymethyl group from 5,10-methylenetetrahydrofolate is transferred onto alpha-ketoisovalerate to form ketopantoate.</text>
</comment>
<dbReference type="PANTHER" id="PTHR20881:SF0">
    <property type="entry name" value="3-METHYL-2-OXOBUTANOATE HYDROXYMETHYLTRANSFERASE"/>
    <property type="match status" value="1"/>
</dbReference>
<comment type="subcellular location">
    <subcellularLocation>
        <location evidence="7">Cytoplasm</location>
    </subcellularLocation>
</comment>
<organism evidence="11">
    <name type="scientific">Wolbachia endosymbiont of Aleurodicus dispersus</name>
    <dbReference type="NCBI Taxonomy" id="1288877"/>
    <lineage>
        <taxon>Bacteria</taxon>
        <taxon>Pseudomonadati</taxon>
        <taxon>Pseudomonadota</taxon>
        <taxon>Alphaproteobacteria</taxon>
        <taxon>Rickettsiales</taxon>
        <taxon>Anaplasmataceae</taxon>
        <taxon>Wolbachieae</taxon>
        <taxon>Wolbachia</taxon>
    </lineage>
</organism>
<dbReference type="AlphaFoldDB" id="A0A3B0JEV1"/>
<dbReference type="Pfam" id="PF02548">
    <property type="entry name" value="Pantoate_transf"/>
    <property type="match status" value="1"/>
</dbReference>
<evidence type="ECO:0000256" key="6">
    <source>
        <dbReference type="ARBA" id="ARBA00056497"/>
    </source>
</evidence>
<proteinExistence type="inferred from homology"/>
<keyword evidence="7" id="KW-0963">Cytoplasm</keyword>
<gene>
    <name evidence="7 11" type="primary">panB</name>
    <name evidence="11" type="ORF">WBAD_0671</name>
</gene>
<dbReference type="GO" id="GO:0015940">
    <property type="term" value="P:pantothenate biosynthetic process"/>
    <property type="evidence" value="ECO:0007669"/>
    <property type="project" value="UniProtKB-UniRule"/>
</dbReference>
<feature type="binding site" evidence="7 10">
    <location>
        <position position="82"/>
    </location>
    <ligand>
        <name>Mg(2+)</name>
        <dbReference type="ChEBI" id="CHEBI:18420"/>
    </ligand>
</feature>
<feature type="binding site" evidence="7 9">
    <location>
        <position position="82"/>
    </location>
    <ligand>
        <name>3-methyl-2-oxobutanoate</name>
        <dbReference type="ChEBI" id="CHEBI:11851"/>
    </ligand>
</feature>
<protein>
    <recommendedName>
        <fullName evidence="7">3-methyl-2-oxobutanoate hydroxymethyltransferase</fullName>
        <ecNumber evidence="7">2.1.2.11</ecNumber>
    </recommendedName>
    <alternativeName>
        <fullName evidence="7">Ketopantoate hydroxymethyltransferase</fullName>
        <shortName evidence="7">KPHMT</shortName>
    </alternativeName>
</protein>
<comment type="cofactor">
    <cofactor evidence="7 10">
        <name>Mg(2+)</name>
        <dbReference type="ChEBI" id="CHEBI:18420"/>
    </cofactor>
    <text evidence="7 10">Binds 1 Mg(2+) ion per subunit.</text>
</comment>
<comment type="subunit">
    <text evidence="3 7">Homodecamer; pentamer of dimers.</text>
</comment>
<feature type="binding site" evidence="7 10">
    <location>
        <position position="43"/>
    </location>
    <ligand>
        <name>Mg(2+)</name>
        <dbReference type="ChEBI" id="CHEBI:18420"/>
    </ligand>
</feature>
<keyword evidence="7 10" id="KW-0479">Metal-binding</keyword>
<evidence type="ECO:0000256" key="2">
    <source>
        <dbReference type="ARBA" id="ARBA00008676"/>
    </source>
</evidence>
<feature type="binding site" evidence="7 9">
    <location>
        <position position="111"/>
    </location>
    <ligand>
        <name>3-methyl-2-oxobutanoate</name>
        <dbReference type="ChEBI" id="CHEBI:11851"/>
    </ligand>
</feature>
<dbReference type="SUPFAM" id="SSF51621">
    <property type="entry name" value="Phosphoenolpyruvate/pyruvate domain"/>
    <property type="match status" value="1"/>
</dbReference>
<evidence type="ECO:0000256" key="9">
    <source>
        <dbReference type="PIRSR" id="PIRSR000388-2"/>
    </source>
</evidence>
<reference evidence="11" key="1">
    <citation type="submission" date="2018-04" db="EMBL/GenBank/DDBJ databases">
        <authorList>
            <person name="Go L.Y."/>
            <person name="Mitchell J.A."/>
        </authorList>
    </citation>
    <scope>NUCLEOTIDE SEQUENCE</scope>
    <source>
        <strain evidence="11">WBAD</strain>
    </source>
</reference>
<evidence type="ECO:0000256" key="7">
    <source>
        <dbReference type="HAMAP-Rule" id="MF_00156"/>
    </source>
</evidence>
<dbReference type="InterPro" id="IPR040442">
    <property type="entry name" value="Pyrv_kinase-like_dom_sf"/>
</dbReference>
<evidence type="ECO:0000256" key="1">
    <source>
        <dbReference type="ARBA" id="ARBA00005033"/>
    </source>
</evidence>
<dbReference type="GO" id="GO:0008168">
    <property type="term" value="F:methyltransferase activity"/>
    <property type="evidence" value="ECO:0007669"/>
    <property type="project" value="UniProtKB-KW"/>
</dbReference>
<comment type="similarity">
    <text evidence="2 7">Belongs to the PanB family.</text>
</comment>
<dbReference type="EMBL" id="OUNE01000111">
    <property type="protein sequence ID" value="SPP33154.1"/>
    <property type="molecule type" value="Genomic_DNA"/>
</dbReference>